<dbReference type="RefSeq" id="WP_165595870.1">
    <property type="nucleotide sequence ID" value="NZ_LPUY01000005.1"/>
</dbReference>
<dbReference type="CDD" id="cd00840">
    <property type="entry name" value="MPP_Mre11_N"/>
    <property type="match status" value="1"/>
</dbReference>
<protein>
    <submittedName>
        <fullName evidence="3">Putative metallophosphoesterase YhaO</fullName>
    </submittedName>
</protein>
<dbReference type="InterPro" id="IPR029052">
    <property type="entry name" value="Metallo-depent_PP-like"/>
</dbReference>
<dbReference type="AlphaFoldDB" id="A0A132C3B5"/>
<dbReference type="PANTHER" id="PTHR30337">
    <property type="entry name" value="COMPONENT OF ATP-DEPENDENT DSDNA EXONUCLEASE"/>
    <property type="match status" value="1"/>
</dbReference>
<dbReference type="PATRIC" id="fig|1768241.3.peg.30"/>
<accession>A0A132C3B5</accession>
<keyword evidence="1" id="KW-0378">Hydrolase</keyword>
<evidence type="ECO:0000259" key="2">
    <source>
        <dbReference type="Pfam" id="PF00149"/>
    </source>
</evidence>
<dbReference type="Gene3D" id="3.60.21.10">
    <property type="match status" value="1"/>
</dbReference>
<dbReference type="InterPro" id="IPR041796">
    <property type="entry name" value="Mre11_N"/>
</dbReference>
<proteinExistence type="predicted"/>
<dbReference type="Proteomes" id="UP000068382">
    <property type="component" value="Unassembled WGS sequence"/>
</dbReference>
<dbReference type="InterPro" id="IPR050535">
    <property type="entry name" value="DNA_Repair-Maintenance_Comp"/>
</dbReference>
<evidence type="ECO:0000256" key="1">
    <source>
        <dbReference type="ARBA" id="ARBA00022801"/>
    </source>
</evidence>
<dbReference type="SUPFAM" id="SSF56300">
    <property type="entry name" value="Metallo-dependent phosphatases"/>
    <property type="match status" value="1"/>
</dbReference>
<gene>
    <name evidence="3" type="primary">yhaO</name>
    <name evidence="3" type="ORF">TRIHO_00320</name>
</gene>
<dbReference type="GO" id="GO:0016787">
    <property type="term" value="F:hydrolase activity"/>
    <property type="evidence" value="ECO:0007669"/>
    <property type="project" value="UniProtKB-KW"/>
</dbReference>
<evidence type="ECO:0000313" key="3">
    <source>
        <dbReference type="EMBL" id="KUP95074.1"/>
    </source>
</evidence>
<dbReference type="InterPro" id="IPR004843">
    <property type="entry name" value="Calcineurin-like_PHP"/>
</dbReference>
<feature type="domain" description="Calcineurin-like phosphoesterase" evidence="2">
    <location>
        <begin position="1"/>
        <end position="194"/>
    </location>
</feature>
<sequence>MRLIVSADTHLGSPIRSAALRNPALGNRLQQASRDAFAALVDLAIAEEVTALVLAGDIFDSDYPDLRARAFLIAQLSRAAEAGVETVLIRGNHDALLDHRAYGDLGPGIHLLHREAPSVEIGGALFHGLSFDSSHVSRSFLPDYPAPVAGRLNIGLMHTSLDGAAGHDPYAPCAETALMAHGYDLWCLGHIHAPFERRRADTLALMPGIPQPRHFGERSGGTVCLVHLGPQTASRAPEVEWRPVAPLGFAQVDVDLTACASQQDLLHSLRSAMKQAQVPGRDTAVRLEITTARHGAALLTELAQEVLEDLSGLYLDKVKLHRPALATDAINDDLMRLMQAEVAEPGFRQAALEQLEELRDALPPSVTADLAPETLDALLQEALEEVALALHAEAAT</sequence>
<dbReference type="Pfam" id="PF00149">
    <property type="entry name" value="Metallophos"/>
    <property type="match status" value="1"/>
</dbReference>
<evidence type="ECO:0000313" key="4">
    <source>
        <dbReference type="Proteomes" id="UP000068382"/>
    </source>
</evidence>
<comment type="caution">
    <text evidence="3">The sequence shown here is derived from an EMBL/GenBank/DDBJ whole genome shotgun (WGS) entry which is preliminary data.</text>
</comment>
<dbReference type="EMBL" id="LPUY01000005">
    <property type="protein sequence ID" value="KUP95074.1"/>
    <property type="molecule type" value="Genomic_DNA"/>
</dbReference>
<organism evidence="3 4">
    <name type="scientific">Tritonibacter horizontis</name>
    <dbReference type="NCBI Taxonomy" id="1768241"/>
    <lineage>
        <taxon>Bacteria</taxon>
        <taxon>Pseudomonadati</taxon>
        <taxon>Pseudomonadota</taxon>
        <taxon>Alphaproteobacteria</taxon>
        <taxon>Rhodobacterales</taxon>
        <taxon>Paracoccaceae</taxon>
        <taxon>Tritonibacter</taxon>
    </lineage>
</organism>
<reference evidence="3 4" key="1">
    <citation type="submission" date="2015-12" db="EMBL/GenBank/DDBJ databases">
        <title>Genome sequence of the marine Rhodobacteraceae strain O3.65, Candidatus Tritonibacter horizontis.</title>
        <authorList>
            <person name="Poehlein A."/>
            <person name="Giebel H.A."/>
            <person name="Voget S."/>
            <person name="Brinkhoff T."/>
        </authorList>
    </citation>
    <scope>NUCLEOTIDE SEQUENCE [LARGE SCALE GENOMIC DNA]</scope>
    <source>
        <strain evidence="3 4">O3.65</strain>
    </source>
</reference>
<name>A0A132C3B5_9RHOB</name>
<dbReference type="PANTHER" id="PTHR30337:SF7">
    <property type="entry name" value="PHOSPHOESTERASE"/>
    <property type="match status" value="1"/>
</dbReference>
<keyword evidence="4" id="KW-1185">Reference proteome</keyword>